<dbReference type="CDD" id="cd02440">
    <property type="entry name" value="AdoMet_MTases"/>
    <property type="match status" value="1"/>
</dbReference>
<sequence length="211" mass="22580">MTAPFDTVLRAAGAGATAPLTVVDARGRRRRLDPAEWCRTRIPGDEALLRDADGPVLDVGCGPGRLTAALAGRGCPVLGVDVSRAAVRLTRQRGGPALLRDVFDRLPLEGRWRRVVLADGNIGIGGDPVRLLRRCARLLLPAGVVLVELDPPGSVAWSGEVRLHTGDIRSQPLRWAYVGTDDIAAVAAAARLHTRSIWTEGGRWFASLTHP</sequence>
<proteinExistence type="predicted"/>
<name>A0A239PBP9_9ACTN</name>
<keyword evidence="2" id="KW-0808">Transferase</keyword>
<dbReference type="InterPro" id="IPR041698">
    <property type="entry name" value="Methyltransf_25"/>
</dbReference>
<protein>
    <submittedName>
        <fullName evidence="2">Methyltransferase domain-containing protein</fullName>
    </submittedName>
</protein>
<keyword evidence="2" id="KW-0489">Methyltransferase</keyword>
<dbReference type="GO" id="GO:0008168">
    <property type="term" value="F:methyltransferase activity"/>
    <property type="evidence" value="ECO:0007669"/>
    <property type="project" value="UniProtKB-KW"/>
</dbReference>
<keyword evidence="3" id="KW-1185">Reference proteome</keyword>
<reference evidence="2 3" key="1">
    <citation type="submission" date="2017-06" db="EMBL/GenBank/DDBJ databases">
        <authorList>
            <person name="Kim H.J."/>
            <person name="Triplett B.A."/>
        </authorList>
    </citation>
    <scope>NUCLEOTIDE SEQUENCE [LARGE SCALE GENOMIC DNA]</scope>
    <source>
        <strain evidence="2 3">CGMCC 4.5593</strain>
    </source>
</reference>
<evidence type="ECO:0000313" key="3">
    <source>
        <dbReference type="Proteomes" id="UP000198362"/>
    </source>
</evidence>
<gene>
    <name evidence="2" type="ORF">SAMN05421812_11762</name>
</gene>
<evidence type="ECO:0000259" key="1">
    <source>
        <dbReference type="Pfam" id="PF13649"/>
    </source>
</evidence>
<dbReference type="RefSeq" id="WP_245871326.1">
    <property type="nucleotide sequence ID" value="NZ_FZPH01000017.1"/>
</dbReference>
<dbReference type="Pfam" id="PF13649">
    <property type="entry name" value="Methyltransf_25"/>
    <property type="match status" value="1"/>
</dbReference>
<organism evidence="2 3">
    <name type="scientific">Asanoa hainanensis</name>
    <dbReference type="NCBI Taxonomy" id="560556"/>
    <lineage>
        <taxon>Bacteria</taxon>
        <taxon>Bacillati</taxon>
        <taxon>Actinomycetota</taxon>
        <taxon>Actinomycetes</taxon>
        <taxon>Micromonosporales</taxon>
        <taxon>Micromonosporaceae</taxon>
        <taxon>Asanoa</taxon>
    </lineage>
</organism>
<evidence type="ECO:0000313" key="2">
    <source>
        <dbReference type="EMBL" id="SNT64500.1"/>
    </source>
</evidence>
<dbReference type="Proteomes" id="UP000198362">
    <property type="component" value="Unassembled WGS sequence"/>
</dbReference>
<feature type="domain" description="Methyltransferase" evidence="1">
    <location>
        <begin position="56"/>
        <end position="143"/>
    </location>
</feature>
<dbReference type="Gene3D" id="3.40.50.150">
    <property type="entry name" value="Vaccinia Virus protein VP39"/>
    <property type="match status" value="1"/>
</dbReference>
<dbReference type="EMBL" id="FZPH01000017">
    <property type="protein sequence ID" value="SNT64500.1"/>
    <property type="molecule type" value="Genomic_DNA"/>
</dbReference>
<dbReference type="SUPFAM" id="SSF53335">
    <property type="entry name" value="S-adenosyl-L-methionine-dependent methyltransferases"/>
    <property type="match status" value="1"/>
</dbReference>
<dbReference type="InterPro" id="IPR029063">
    <property type="entry name" value="SAM-dependent_MTases_sf"/>
</dbReference>
<accession>A0A239PBP9</accession>
<dbReference type="AlphaFoldDB" id="A0A239PBP9"/>
<dbReference type="GO" id="GO:0032259">
    <property type="term" value="P:methylation"/>
    <property type="evidence" value="ECO:0007669"/>
    <property type="project" value="UniProtKB-KW"/>
</dbReference>